<keyword evidence="2" id="KW-1185">Reference proteome</keyword>
<evidence type="ECO:0000313" key="1">
    <source>
        <dbReference type="EMBL" id="QXJ33560.1"/>
    </source>
</evidence>
<dbReference type="EMBL" id="CP077713">
    <property type="protein sequence ID" value="QXJ33560.1"/>
    <property type="molecule type" value="Genomic_DNA"/>
</dbReference>
<sequence length="84" mass="9518">MVNSSIPSLLYSNSLTSLMDTVDLPCFTTSSPFAVSLFYEMWIAKVLLITFNTMIEYCSFLRDILCGNNTSFSLNIINYLQPLE</sequence>
<organism evidence="1 2">
    <name type="scientific">Saccharolobus shibatae</name>
    <dbReference type="NCBI Taxonomy" id="2286"/>
    <lineage>
        <taxon>Archaea</taxon>
        <taxon>Thermoproteota</taxon>
        <taxon>Thermoprotei</taxon>
        <taxon>Sulfolobales</taxon>
        <taxon>Sulfolobaceae</taxon>
        <taxon>Saccharolobus</taxon>
    </lineage>
</organism>
<evidence type="ECO:0000313" key="2">
    <source>
        <dbReference type="Proteomes" id="UP000694036"/>
    </source>
</evidence>
<gene>
    <name evidence="1" type="ORF">J5U22_00098</name>
</gene>
<protein>
    <submittedName>
        <fullName evidence="1">Uncharacterized protein</fullName>
    </submittedName>
</protein>
<accession>A0A8F5BY76</accession>
<dbReference type="AlphaFoldDB" id="A0A8F5BY76"/>
<proteinExistence type="predicted"/>
<dbReference type="Proteomes" id="UP000694036">
    <property type="component" value="Chromosome"/>
</dbReference>
<reference evidence="1 2" key="1">
    <citation type="journal article" date="2021" name="Environ. Microbiol.">
        <title>New insights into the diversity and evolution of the archaeal mobilome from three complete genomes of Saccharolobus shibatae.</title>
        <authorList>
            <person name="Medvedeva S."/>
            <person name="Brandt D."/>
            <person name="Cvirkaite-Krupovic V."/>
            <person name="Liu Y."/>
            <person name="Severinov K."/>
            <person name="Ishino S."/>
            <person name="Ishino Y."/>
            <person name="Prangishvili D."/>
            <person name="Kalinowski J."/>
            <person name="Krupovic M."/>
        </authorList>
    </citation>
    <scope>NUCLEOTIDE SEQUENCE [LARGE SCALE GENOMIC DNA]</scope>
    <source>
        <strain evidence="1 2">S38A</strain>
    </source>
</reference>
<name>A0A8F5BY76_9CREN</name>